<dbReference type="KEGG" id="vg:60323536"/>
<sequence>MSARSEVLPRFTIDVGELVAEARAAAAAERLRLDAEQHTVSAPCPRQAGGCGAARGERCARGCRRAAA</sequence>
<keyword evidence="2" id="KW-1185">Reference proteome</keyword>
<evidence type="ECO:0000313" key="2">
    <source>
        <dbReference type="Proteomes" id="UP000326609"/>
    </source>
</evidence>
<evidence type="ECO:0000313" key="1">
    <source>
        <dbReference type="EMBL" id="QFG11460.1"/>
    </source>
</evidence>
<dbReference type="EMBL" id="MN234199">
    <property type="protein sequence ID" value="QFG11460.1"/>
    <property type="molecule type" value="Genomic_DNA"/>
</dbReference>
<dbReference type="GeneID" id="60323536"/>
<dbReference type="RefSeq" id="YP_009952089.1">
    <property type="nucleotide sequence ID" value="NC_051608.1"/>
</dbReference>
<protein>
    <submittedName>
        <fullName evidence="1">Uncharacterized protein</fullName>
    </submittedName>
</protein>
<proteinExistence type="predicted"/>
<name>A0A5J6TL46_9CAUD</name>
<gene>
    <name evidence="1" type="primary">36</name>
    <name evidence="1" type="ORF">PBI_EKDILAM_36</name>
</gene>
<dbReference type="Proteomes" id="UP000326609">
    <property type="component" value="Segment"/>
</dbReference>
<reference evidence="1 2" key="1">
    <citation type="submission" date="2019-07" db="EMBL/GenBank/DDBJ databases">
        <authorList>
            <person name="Divens A.M."/>
            <person name="Garlena R.A."/>
            <person name="Russell D.A."/>
            <person name="Pope W.H."/>
            <person name="Jacobs-Sera D."/>
            <person name="Hatfull G.F."/>
        </authorList>
    </citation>
    <scope>NUCLEOTIDE SEQUENCE [LARGE SCALE GENOMIC DNA]</scope>
</reference>
<accession>A0A5J6TL46</accession>
<organism evidence="1 2">
    <name type="scientific">Mycobacterium phage Ekdilam</name>
    <dbReference type="NCBI Taxonomy" id="2599862"/>
    <lineage>
        <taxon>Viruses</taxon>
        <taxon>Duplodnaviria</taxon>
        <taxon>Heunggongvirae</taxon>
        <taxon>Uroviricota</taxon>
        <taxon>Caudoviricetes</taxon>
        <taxon>Weiservirinae</taxon>
        <taxon>Amginevirus</taxon>
        <taxon>Amginevirus ekdilam</taxon>
    </lineage>
</organism>